<dbReference type="AlphaFoldDB" id="A0AA40LCN2"/>
<dbReference type="EMBL" id="JAULJE010000025">
    <property type="protein sequence ID" value="KAK1327780.1"/>
    <property type="molecule type" value="Genomic_DNA"/>
</dbReference>
<gene>
    <name evidence="2" type="ORF">QTO34_012688</name>
</gene>
<keyword evidence="3" id="KW-1185">Reference proteome</keyword>
<feature type="region of interest" description="Disordered" evidence="1">
    <location>
        <begin position="79"/>
        <end position="99"/>
    </location>
</feature>
<accession>A0AA40LCN2</accession>
<proteinExistence type="predicted"/>
<evidence type="ECO:0000313" key="2">
    <source>
        <dbReference type="EMBL" id="KAK1327780.1"/>
    </source>
</evidence>
<organism evidence="2 3">
    <name type="scientific">Cnephaeus nilssonii</name>
    <name type="common">Northern bat</name>
    <name type="synonym">Eptesicus nilssonii</name>
    <dbReference type="NCBI Taxonomy" id="3371016"/>
    <lineage>
        <taxon>Eukaryota</taxon>
        <taxon>Metazoa</taxon>
        <taxon>Chordata</taxon>
        <taxon>Craniata</taxon>
        <taxon>Vertebrata</taxon>
        <taxon>Euteleostomi</taxon>
        <taxon>Mammalia</taxon>
        <taxon>Eutheria</taxon>
        <taxon>Laurasiatheria</taxon>
        <taxon>Chiroptera</taxon>
        <taxon>Yangochiroptera</taxon>
        <taxon>Vespertilionidae</taxon>
        <taxon>Cnephaeus</taxon>
    </lineage>
</organism>
<evidence type="ECO:0000313" key="3">
    <source>
        <dbReference type="Proteomes" id="UP001177744"/>
    </source>
</evidence>
<reference evidence="2" key="1">
    <citation type="submission" date="2023-06" db="EMBL/GenBank/DDBJ databases">
        <title>Reference genome for the Northern bat (Eptesicus nilssonii), a most northern bat species.</title>
        <authorList>
            <person name="Laine V.N."/>
            <person name="Pulliainen A.T."/>
            <person name="Lilley T.M."/>
        </authorList>
    </citation>
    <scope>NUCLEOTIDE SEQUENCE</scope>
    <source>
        <strain evidence="2">BLF_Eptnil</strain>
        <tissue evidence="2">Kidney</tissue>
    </source>
</reference>
<evidence type="ECO:0000256" key="1">
    <source>
        <dbReference type="SAM" id="MobiDB-lite"/>
    </source>
</evidence>
<dbReference type="Proteomes" id="UP001177744">
    <property type="component" value="Unassembled WGS sequence"/>
</dbReference>
<sequence>MLAVTPARGLRAAVTGTKCGAAVHPRLKGNGCARDVNGLFTKEDAQMAHTHMKSSQPHQEVQIKTAGRGFTVPVNLLKIPGRTRRPGEPAQQLEPPPLRAGLRHGGPSPAWPRAPSARAAQLTWSLCNAINVYSLTCSNCPENCADVLFSNKITFLMDLLTHQLTRRLSGSIFPCPLRFLRPCARTVIWRRAALWGRGSPGEALMMGNSTLSPLGKPAAAPGSQSQHPRTAVDVTTGPETCAGAASLRMGTQSSAGRLEEGLQGTVSDNVVSTQTSCSCRNMAKKLSHA</sequence>
<protein>
    <submittedName>
        <fullName evidence="2">Uncharacterized protein</fullName>
    </submittedName>
</protein>
<feature type="region of interest" description="Disordered" evidence="1">
    <location>
        <begin position="209"/>
        <end position="237"/>
    </location>
</feature>
<name>A0AA40LCN2_CNENI</name>
<comment type="caution">
    <text evidence="2">The sequence shown here is derived from an EMBL/GenBank/DDBJ whole genome shotgun (WGS) entry which is preliminary data.</text>
</comment>